<dbReference type="AlphaFoldDB" id="A0A9D7SUP0"/>
<dbReference type="GO" id="GO:0010181">
    <property type="term" value="F:FMN binding"/>
    <property type="evidence" value="ECO:0007669"/>
    <property type="project" value="InterPro"/>
</dbReference>
<dbReference type="SUPFAM" id="SSF52833">
    <property type="entry name" value="Thioredoxin-like"/>
    <property type="match status" value="1"/>
</dbReference>
<dbReference type="EMBL" id="JADKGY010000020">
    <property type="protein sequence ID" value="MBK9983523.1"/>
    <property type="molecule type" value="Genomic_DNA"/>
</dbReference>
<dbReference type="Gene3D" id="1.20.1440.230">
    <property type="entry name" value="NADH-ubiquinone oxidoreductase 51kDa subunit, iron-sulphur binding domain"/>
    <property type="match status" value="1"/>
</dbReference>
<dbReference type="Pfam" id="PF01257">
    <property type="entry name" value="2Fe-2S_thioredx"/>
    <property type="match status" value="1"/>
</dbReference>
<comment type="similarity">
    <text evidence="1">Belongs to the complex I 51 kDa subunit family.</text>
</comment>
<gene>
    <name evidence="7" type="ORF">IPP15_14240</name>
</gene>
<dbReference type="SUPFAM" id="SSF140490">
    <property type="entry name" value="Nqo1C-terminal domain-like"/>
    <property type="match status" value="1"/>
</dbReference>
<dbReference type="PROSITE" id="PS00645">
    <property type="entry name" value="COMPLEX1_51K_2"/>
    <property type="match status" value="1"/>
</dbReference>
<dbReference type="Gene3D" id="3.40.50.11540">
    <property type="entry name" value="NADH-ubiquinone oxidoreductase 51kDa subunit"/>
    <property type="match status" value="1"/>
</dbReference>
<dbReference type="Pfam" id="PF10589">
    <property type="entry name" value="NADH_4Fe-4S"/>
    <property type="match status" value="1"/>
</dbReference>
<name>A0A9D7SUP0_9BACT</name>
<reference evidence="7 8" key="1">
    <citation type="submission" date="2020-10" db="EMBL/GenBank/DDBJ databases">
        <title>Connecting structure to function with the recovery of over 1000 high-quality activated sludge metagenome-assembled genomes encoding full-length rRNA genes using long-read sequencing.</title>
        <authorList>
            <person name="Singleton C.M."/>
            <person name="Petriglieri F."/>
            <person name="Kristensen J.M."/>
            <person name="Kirkegaard R.H."/>
            <person name="Michaelsen T.Y."/>
            <person name="Andersen M.H."/>
            <person name="Karst S.M."/>
            <person name="Dueholm M.S."/>
            <person name="Nielsen P.H."/>
            <person name="Albertsen M."/>
        </authorList>
    </citation>
    <scope>NUCLEOTIDE SEQUENCE [LARGE SCALE GENOMIC DNA]</scope>
    <source>
        <strain evidence="7">Ribe_18-Q3-R11-54_MAXAC.273</strain>
    </source>
</reference>
<protein>
    <submittedName>
        <fullName evidence="7">NAD(P)H-dependent oxidoreductase subunit E</fullName>
    </submittedName>
</protein>
<evidence type="ECO:0000256" key="2">
    <source>
        <dbReference type="ARBA" id="ARBA00022485"/>
    </source>
</evidence>
<dbReference type="InterPro" id="IPR037207">
    <property type="entry name" value="Nuop51_4Fe4S-bd_sf"/>
</dbReference>
<evidence type="ECO:0000259" key="6">
    <source>
        <dbReference type="SMART" id="SM00928"/>
    </source>
</evidence>
<dbReference type="Pfam" id="PF01512">
    <property type="entry name" value="Complex1_51K"/>
    <property type="match status" value="1"/>
</dbReference>
<dbReference type="SUPFAM" id="SSF142019">
    <property type="entry name" value="Nqo1 FMN-binding domain-like"/>
    <property type="match status" value="1"/>
</dbReference>
<dbReference type="InterPro" id="IPR019575">
    <property type="entry name" value="Nuop51_4Fe4S-bd"/>
</dbReference>
<dbReference type="SUPFAM" id="SSF142984">
    <property type="entry name" value="Nqo1 middle domain-like"/>
    <property type="match status" value="1"/>
</dbReference>
<dbReference type="GO" id="GO:0008137">
    <property type="term" value="F:NADH dehydrogenase (ubiquinone) activity"/>
    <property type="evidence" value="ECO:0007669"/>
    <property type="project" value="InterPro"/>
</dbReference>
<dbReference type="Proteomes" id="UP000808337">
    <property type="component" value="Unassembled WGS sequence"/>
</dbReference>
<keyword evidence="4" id="KW-0408">Iron</keyword>
<dbReference type="PANTHER" id="PTHR43578:SF3">
    <property type="entry name" value="NADH-QUINONE OXIDOREDUCTASE SUBUNIT F"/>
    <property type="match status" value="1"/>
</dbReference>
<keyword evidence="3" id="KW-0479">Metal-binding</keyword>
<evidence type="ECO:0000256" key="1">
    <source>
        <dbReference type="ARBA" id="ARBA00007523"/>
    </source>
</evidence>
<feature type="domain" description="NADH-ubiquinone oxidoreductase 51kDa subunit iron-sulphur binding" evidence="6">
    <location>
        <begin position="463"/>
        <end position="507"/>
    </location>
</feature>
<proteinExistence type="inferred from homology"/>
<keyword evidence="2" id="KW-0004">4Fe-4S</keyword>
<dbReference type="PANTHER" id="PTHR43578">
    <property type="entry name" value="NADH-QUINONE OXIDOREDUCTASE SUBUNIT F"/>
    <property type="match status" value="1"/>
</dbReference>
<keyword evidence="5" id="KW-0411">Iron-sulfur</keyword>
<evidence type="ECO:0000313" key="8">
    <source>
        <dbReference type="Proteomes" id="UP000808337"/>
    </source>
</evidence>
<comment type="caution">
    <text evidence="7">The sequence shown here is derived from an EMBL/GenBank/DDBJ whole genome shotgun (WGS) entry which is preliminary data.</text>
</comment>
<dbReference type="SMART" id="SM00928">
    <property type="entry name" value="NADH_4Fe-4S"/>
    <property type="match status" value="1"/>
</dbReference>
<evidence type="ECO:0000256" key="3">
    <source>
        <dbReference type="ARBA" id="ARBA00022723"/>
    </source>
</evidence>
<sequence>MSKNLSDLSGRKGLAKNLFEELGIAAKATGTPGEDDMEKLRSEFLVGKANVYGSVSFYDFLKPENQGKKVYICNGSACMTAGTQEKLEATLSEHFSKEETGEMCCLGRCHENSSFHLNGRNYSGDDINDIVNIKKGISTEPDHYHVSSKGTPILTSEYGTVHEYYKIFLDCLQKTPEVLLAELKDSGLRGRGGAGFSMAFKLDSCRNAVSNTKFIVCNADEGDPGAYSDRYIMEQRPHAMLMGMMIAGYITGAAYGVVYIRGEYPESVDIVNECVETLRKEKLIGEDINGSGFTFEFKIIEAQGAYICGEETALLSSIEGQRPEVRVRPPYPTQKGLFNQPTVVNNVETLANLPFIMQHGGKAFAAIGTAKSTGTKLISLDGYFNRPGIYEVDMGTPLSIVINELGGGFRLPVKAMHIGGPLGGLVPVQKVESLTVDFDSFAKEGFLLGHASVVCIPEDYPLIKYLEHLFRFTAHESCGKCFPCRLGSTRGYEMLEKAQEGNYKIDIKLMNDLLETLETGSLCALGGGLPLPIKNALHYFEGELAPFFSENQPRRSGSSSSSGS</sequence>
<dbReference type="InterPro" id="IPR011538">
    <property type="entry name" value="Nuo51_FMN-bd"/>
</dbReference>
<dbReference type="GO" id="GO:0051539">
    <property type="term" value="F:4 iron, 4 sulfur cluster binding"/>
    <property type="evidence" value="ECO:0007669"/>
    <property type="project" value="UniProtKB-KW"/>
</dbReference>
<dbReference type="InterPro" id="IPR001949">
    <property type="entry name" value="NADH-UbQ_OxRdtase_51kDa_CS"/>
</dbReference>
<dbReference type="CDD" id="cd02980">
    <property type="entry name" value="TRX_Fd_family"/>
    <property type="match status" value="1"/>
</dbReference>
<dbReference type="InterPro" id="IPR037225">
    <property type="entry name" value="Nuo51_FMN-bd_sf"/>
</dbReference>
<dbReference type="GO" id="GO:0046872">
    <property type="term" value="F:metal ion binding"/>
    <property type="evidence" value="ECO:0007669"/>
    <property type="project" value="UniProtKB-KW"/>
</dbReference>
<dbReference type="InterPro" id="IPR036249">
    <property type="entry name" value="Thioredoxin-like_sf"/>
</dbReference>
<dbReference type="Gene3D" id="3.10.20.600">
    <property type="match status" value="1"/>
</dbReference>
<organism evidence="7 8">
    <name type="scientific">Candidatus Opimibacter skivensis</name>
    <dbReference type="NCBI Taxonomy" id="2982028"/>
    <lineage>
        <taxon>Bacteria</taxon>
        <taxon>Pseudomonadati</taxon>
        <taxon>Bacteroidota</taxon>
        <taxon>Saprospiria</taxon>
        <taxon>Saprospirales</taxon>
        <taxon>Saprospiraceae</taxon>
        <taxon>Candidatus Opimibacter</taxon>
    </lineage>
</organism>
<evidence type="ECO:0000256" key="4">
    <source>
        <dbReference type="ARBA" id="ARBA00023004"/>
    </source>
</evidence>
<evidence type="ECO:0000256" key="5">
    <source>
        <dbReference type="ARBA" id="ARBA00023014"/>
    </source>
</evidence>
<evidence type="ECO:0000313" key="7">
    <source>
        <dbReference type="EMBL" id="MBK9983523.1"/>
    </source>
</evidence>
<accession>A0A9D7SUP0</accession>